<keyword evidence="1" id="KW-0472">Membrane</keyword>
<keyword evidence="1" id="KW-1133">Transmembrane helix</keyword>
<comment type="caution">
    <text evidence="2">The sequence shown here is derived from an EMBL/GenBank/DDBJ whole genome shotgun (WGS) entry which is preliminary data.</text>
</comment>
<dbReference type="Proteomes" id="UP000289340">
    <property type="component" value="Chromosome 10"/>
</dbReference>
<feature type="transmembrane region" description="Helical" evidence="1">
    <location>
        <begin position="167"/>
        <end position="185"/>
    </location>
</feature>
<dbReference type="PANTHER" id="PTHR35465:SF1">
    <property type="entry name" value="PHOSPHATIDYLINOSITOL-GLYCAN BIOSYNTHESIS CLASS X PROTEIN"/>
    <property type="match status" value="1"/>
</dbReference>
<feature type="transmembrane region" description="Helical" evidence="1">
    <location>
        <begin position="133"/>
        <end position="155"/>
    </location>
</feature>
<dbReference type="AlphaFoldDB" id="A0A445IJK8"/>
<name>A0A445IJK8_GLYSO</name>
<evidence type="ECO:0000313" key="2">
    <source>
        <dbReference type="EMBL" id="RZB86240.1"/>
    </source>
</evidence>
<keyword evidence="1" id="KW-0812">Transmembrane</keyword>
<reference evidence="2 3" key="1">
    <citation type="submission" date="2018-09" db="EMBL/GenBank/DDBJ databases">
        <title>A high-quality reference genome of wild soybean provides a powerful tool to mine soybean genomes.</title>
        <authorList>
            <person name="Xie M."/>
            <person name="Chung C.Y.L."/>
            <person name="Li M.-W."/>
            <person name="Wong F.-L."/>
            <person name="Chan T.-F."/>
            <person name="Lam H.-M."/>
        </authorList>
    </citation>
    <scope>NUCLEOTIDE SEQUENCE [LARGE SCALE GENOMIC DNA]</scope>
    <source>
        <strain evidence="3">cv. W05</strain>
        <tissue evidence="2">Hypocotyl of etiolated seedlings</tissue>
    </source>
</reference>
<proteinExistence type="predicted"/>
<accession>A0A445IJK8</accession>
<keyword evidence="3" id="KW-1185">Reference proteome</keyword>
<dbReference type="EMBL" id="QZWG01000010">
    <property type="protein sequence ID" value="RZB86240.1"/>
    <property type="molecule type" value="Genomic_DNA"/>
</dbReference>
<organism evidence="2 3">
    <name type="scientific">Glycine soja</name>
    <name type="common">Wild soybean</name>
    <dbReference type="NCBI Taxonomy" id="3848"/>
    <lineage>
        <taxon>Eukaryota</taxon>
        <taxon>Viridiplantae</taxon>
        <taxon>Streptophyta</taxon>
        <taxon>Embryophyta</taxon>
        <taxon>Tracheophyta</taxon>
        <taxon>Spermatophyta</taxon>
        <taxon>Magnoliopsida</taxon>
        <taxon>eudicotyledons</taxon>
        <taxon>Gunneridae</taxon>
        <taxon>Pentapetalae</taxon>
        <taxon>rosids</taxon>
        <taxon>fabids</taxon>
        <taxon>Fabales</taxon>
        <taxon>Fabaceae</taxon>
        <taxon>Papilionoideae</taxon>
        <taxon>50 kb inversion clade</taxon>
        <taxon>NPAAA clade</taxon>
        <taxon>indigoferoid/millettioid clade</taxon>
        <taxon>Phaseoleae</taxon>
        <taxon>Glycine</taxon>
        <taxon>Glycine subgen. Soja</taxon>
    </lineage>
</organism>
<evidence type="ECO:0000313" key="3">
    <source>
        <dbReference type="Proteomes" id="UP000289340"/>
    </source>
</evidence>
<dbReference type="PANTHER" id="PTHR35465">
    <property type="entry name" value="CAVEOLIN-1 PROTEIN"/>
    <property type="match status" value="1"/>
</dbReference>
<gene>
    <name evidence="2" type="ORF">D0Y65_026348</name>
</gene>
<sequence>MNSKAVSLLSPAITTKKLYPLLAMNPKAVSLLDPVINQEANPLLAMNPKAGLKPHTWYEVKISYLASIPASFSIQLKRNKSDVVLNNNRRLLNTEKLIFKTNSNQASNTQNLSELSLNGPVGQVYALVVNNNMLFAAVITWICGIFQITGGYLGLGYRPLIVSKEDLLGICFGETVMICLNSLVLRSAGASAVS</sequence>
<protein>
    <submittedName>
        <fullName evidence="2">Uncharacterized protein</fullName>
    </submittedName>
</protein>
<evidence type="ECO:0000256" key="1">
    <source>
        <dbReference type="SAM" id="Phobius"/>
    </source>
</evidence>